<protein>
    <submittedName>
        <fullName evidence="1">4066_t:CDS:1</fullName>
    </submittedName>
</protein>
<name>A0A9N9CAW0_9GLOM</name>
<dbReference type="EMBL" id="CAJVPK010001659">
    <property type="protein sequence ID" value="CAG8594590.1"/>
    <property type="molecule type" value="Genomic_DNA"/>
</dbReference>
<accession>A0A9N9CAW0</accession>
<comment type="caution">
    <text evidence="1">The sequence shown here is derived from an EMBL/GenBank/DDBJ whole genome shotgun (WGS) entry which is preliminary data.</text>
</comment>
<proteinExistence type="predicted"/>
<evidence type="ECO:0000313" key="1">
    <source>
        <dbReference type="EMBL" id="CAG8594590.1"/>
    </source>
</evidence>
<gene>
    <name evidence="1" type="ORF">DEBURN_LOCUS9224</name>
</gene>
<reference evidence="1" key="1">
    <citation type="submission" date="2021-06" db="EMBL/GenBank/DDBJ databases">
        <authorList>
            <person name="Kallberg Y."/>
            <person name="Tangrot J."/>
            <person name="Rosling A."/>
        </authorList>
    </citation>
    <scope>NUCLEOTIDE SEQUENCE</scope>
    <source>
        <strain evidence="1">AZ414A</strain>
    </source>
</reference>
<sequence length="222" mass="25809">MGKMLSEEWSSLRKLGIGYFLDSQPIKDFNMGELLESIRSIDASINKNPGVKIGYDKKYQHVSSFTTKEWKLNVDGSGKSRLGWKYHYLDNRLCKDFNDRRNFVPGNHSCHWLTFEAMSGFHVTITQVLRCEITNSWHKHKLNTGSKLIQQCPRIAHTFKITFKSLENFNENFENLRNCEEFNDCLNVTFSKNVLPKENTIKSDINDINIERSVTKSISTFI</sequence>
<evidence type="ECO:0000313" key="2">
    <source>
        <dbReference type="Proteomes" id="UP000789706"/>
    </source>
</evidence>
<dbReference type="Proteomes" id="UP000789706">
    <property type="component" value="Unassembled WGS sequence"/>
</dbReference>
<feature type="non-terminal residue" evidence="1">
    <location>
        <position position="222"/>
    </location>
</feature>
<dbReference type="AlphaFoldDB" id="A0A9N9CAW0"/>
<organism evidence="1 2">
    <name type="scientific">Diversispora eburnea</name>
    <dbReference type="NCBI Taxonomy" id="1213867"/>
    <lineage>
        <taxon>Eukaryota</taxon>
        <taxon>Fungi</taxon>
        <taxon>Fungi incertae sedis</taxon>
        <taxon>Mucoromycota</taxon>
        <taxon>Glomeromycotina</taxon>
        <taxon>Glomeromycetes</taxon>
        <taxon>Diversisporales</taxon>
        <taxon>Diversisporaceae</taxon>
        <taxon>Diversispora</taxon>
    </lineage>
</organism>
<dbReference type="OrthoDB" id="2424486at2759"/>
<keyword evidence="2" id="KW-1185">Reference proteome</keyword>